<dbReference type="InterPro" id="IPR018637">
    <property type="entry name" value="DUF2059"/>
</dbReference>
<comment type="caution">
    <text evidence="3">The sequence shown here is derived from an EMBL/GenBank/DDBJ whole genome shotgun (WGS) entry which is preliminary data.</text>
</comment>
<feature type="chain" id="PRO_5046937408" evidence="1">
    <location>
        <begin position="20"/>
        <end position="150"/>
    </location>
</feature>
<keyword evidence="4" id="KW-1185">Reference proteome</keyword>
<accession>A0ABS5SG29</accession>
<keyword evidence="1" id="KW-0732">Signal</keyword>
<reference evidence="3 4" key="1">
    <citation type="submission" date="2021-05" db="EMBL/GenBank/DDBJ databases">
        <title>The draft genome of Geobacter luticola JCM 17780.</title>
        <authorList>
            <person name="Xu Z."/>
            <person name="Masuda Y."/>
            <person name="Itoh H."/>
            <person name="Senoo K."/>
        </authorList>
    </citation>
    <scope>NUCLEOTIDE SEQUENCE [LARGE SCALE GENOMIC DNA]</scope>
    <source>
        <strain evidence="3 4">JCM 17780</strain>
    </source>
</reference>
<evidence type="ECO:0000256" key="1">
    <source>
        <dbReference type="SAM" id="SignalP"/>
    </source>
</evidence>
<sequence length="150" mass="16608">MNKLVLIVMMVLVGNTAFAVQDTAENRTREADRYLSVSSPREMFQDVAEQLALNLPPEQREQFKDILTRHLDIEAVTKSMKDSMVKVFTADELAALADFYGSPVGISAMKKMGVYMGELMPVIQAEALKAIAKANREMKDPEEGAAEPAK</sequence>
<name>A0ABS5SG29_9BACT</name>
<feature type="signal peptide" evidence="1">
    <location>
        <begin position="1"/>
        <end position="19"/>
    </location>
</feature>
<protein>
    <submittedName>
        <fullName evidence="3">DUF2059 domain-containing protein</fullName>
    </submittedName>
</protein>
<dbReference type="Pfam" id="PF09832">
    <property type="entry name" value="DUF2059"/>
    <property type="match status" value="1"/>
</dbReference>
<proteinExistence type="predicted"/>
<dbReference type="Proteomes" id="UP000756860">
    <property type="component" value="Unassembled WGS sequence"/>
</dbReference>
<evidence type="ECO:0000259" key="2">
    <source>
        <dbReference type="Pfam" id="PF09832"/>
    </source>
</evidence>
<dbReference type="EMBL" id="JAHCVK010000009">
    <property type="protein sequence ID" value="MBT0654319.1"/>
    <property type="molecule type" value="Genomic_DNA"/>
</dbReference>
<organism evidence="3 4">
    <name type="scientific">Geomobilimonas luticola</name>
    <dbReference type="NCBI Taxonomy" id="1114878"/>
    <lineage>
        <taxon>Bacteria</taxon>
        <taxon>Pseudomonadati</taxon>
        <taxon>Thermodesulfobacteriota</taxon>
        <taxon>Desulfuromonadia</taxon>
        <taxon>Geobacterales</taxon>
        <taxon>Geobacteraceae</taxon>
        <taxon>Geomobilimonas</taxon>
    </lineage>
</organism>
<gene>
    <name evidence="3" type="ORF">KI810_14740</name>
</gene>
<evidence type="ECO:0000313" key="4">
    <source>
        <dbReference type="Proteomes" id="UP000756860"/>
    </source>
</evidence>
<feature type="domain" description="DUF2059" evidence="2">
    <location>
        <begin position="86"/>
        <end position="130"/>
    </location>
</feature>
<evidence type="ECO:0000313" key="3">
    <source>
        <dbReference type="EMBL" id="MBT0654319.1"/>
    </source>
</evidence>
<dbReference type="RefSeq" id="WP_214176325.1">
    <property type="nucleotide sequence ID" value="NZ_JAHCVK010000009.1"/>
</dbReference>